<dbReference type="AlphaFoldDB" id="A0AAJ0BXL4"/>
<feature type="transmembrane region" description="Helical" evidence="1">
    <location>
        <begin position="64"/>
        <end position="83"/>
    </location>
</feature>
<dbReference type="EMBL" id="MU839017">
    <property type="protein sequence ID" value="KAK1764947.1"/>
    <property type="molecule type" value="Genomic_DNA"/>
</dbReference>
<evidence type="ECO:0000313" key="2">
    <source>
        <dbReference type="EMBL" id="KAK1764947.1"/>
    </source>
</evidence>
<gene>
    <name evidence="2" type="ORF">QBC33DRAFT_571933</name>
</gene>
<comment type="caution">
    <text evidence="2">The sequence shown here is derived from an EMBL/GenBank/DDBJ whole genome shotgun (WGS) entry which is preliminary data.</text>
</comment>
<dbReference type="RefSeq" id="XP_060281160.1">
    <property type="nucleotide sequence ID" value="XM_060430634.1"/>
</dbReference>
<dbReference type="Proteomes" id="UP001244011">
    <property type="component" value="Unassembled WGS sequence"/>
</dbReference>
<keyword evidence="1" id="KW-0812">Transmembrane</keyword>
<evidence type="ECO:0000313" key="3">
    <source>
        <dbReference type="Proteomes" id="UP001244011"/>
    </source>
</evidence>
<protein>
    <submittedName>
        <fullName evidence="2">Uncharacterized protein</fullName>
    </submittedName>
</protein>
<dbReference type="GeneID" id="85313821"/>
<sequence length="101" mass="10701">MTLSGAITDFFNGLYELFASMASVAYRTVHSVFAAVWGLFSGIVNLITDVVGGSVEVVGGVGRFLISNIVVLAIIGAGGFAYVRYRDQQGRPVRVGNKKAN</sequence>
<name>A0AAJ0BXL4_9PEZI</name>
<keyword evidence="1" id="KW-0472">Membrane</keyword>
<keyword evidence="1" id="KW-1133">Transmembrane helix</keyword>
<reference evidence="2" key="1">
    <citation type="submission" date="2023-06" db="EMBL/GenBank/DDBJ databases">
        <title>Genome-scale phylogeny and comparative genomics of the fungal order Sordariales.</title>
        <authorList>
            <consortium name="Lawrence Berkeley National Laboratory"/>
            <person name="Hensen N."/>
            <person name="Bonometti L."/>
            <person name="Westerberg I."/>
            <person name="Brannstrom I.O."/>
            <person name="Guillou S."/>
            <person name="Cros-Aarteil S."/>
            <person name="Calhoun S."/>
            <person name="Haridas S."/>
            <person name="Kuo A."/>
            <person name="Mondo S."/>
            <person name="Pangilinan J."/>
            <person name="Riley R."/>
            <person name="Labutti K."/>
            <person name="Andreopoulos B."/>
            <person name="Lipzen A."/>
            <person name="Chen C."/>
            <person name="Yanf M."/>
            <person name="Daum C."/>
            <person name="Ng V."/>
            <person name="Clum A."/>
            <person name="Steindorff A."/>
            <person name="Ohm R."/>
            <person name="Martin F."/>
            <person name="Silar P."/>
            <person name="Natvig D."/>
            <person name="Lalanne C."/>
            <person name="Gautier V."/>
            <person name="Ament-Velasquez S.L."/>
            <person name="Kruys A."/>
            <person name="Hutchinson M.I."/>
            <person name="Powell A.J."/>
            <person name="Barry K."/>
            <person name="Miller A.N."/>
            <person name="Grigoriev I.V."/>
            <person name="Debuchy R."/>
            <person name="Gladieux P."/>
            <person name="Thoren M.H."/>
            <person name="Johannesson H."/>
        </authorList>
    </citation>
    <scope>NUCLEOTIDE SEQUENCE</scope>
    <source>
        <strain evidence="2">8032-3</strain>
    </source>
</reference>
<keyword evidence="3" id="KW-1185">Reference proteome</keyword>
<proteinExistence type="predicted"/>
<evidence type="ECO:0000256" key="1">
    <source>
        <dbReference type="SAM" id="Phobius"/>
    </source>
</evidence>
<organism evidence="2 3">
    <name type="scientific">Phialemonium atrogriseum</name>
    <dbReference type="NCBI Taxonomy" id="1093897"/>
    <lineage>
        <taxon>Eukaryota</taxon>
        <taxon>Fungi</taxon>
        <taxon>Dikarya</taxon>
        <taxon>Ascomycota</taxon>
        <taxon>Pezizomycotina</taxon>
        <taxon>Sordariomycetes</taxon>
        <taxon>Sordariomycetidae</taxon>
        <taxon>Cephalothecales</taxon>
        <taxon>Cephalothecaceae</taxon>
        <taxon>Phialemonium</taxon>
    </lineage>
</organism>
<accession>A0AAJ0BXL4</accession>
<feature type="transmembrane region" description="Helical" evidence="1">
    <location>
        <begin position="24"/>
        <end position="44"/>
    </location>
</feature>